<feature type="region of interest" description="Disordered" evidence="4">
    <location>
        <begin position="407"/>
        <end position="523"/>
    </location>
</feature>
<feature type="compositionally biased region" description="Low complexity" evidence="4">
    <location>
        <begin position="488"/>
        <end position="507"/>
    </location>
</feature>
<dbReference type="Gene3D" id="1.10.238.220">
    <property type="match status" value="1"/>
</dbReference>
<feature type="compositionally biased region" description="Polar residues" evidence="4">
    <location>
        <begin position="661"/>
        <end position="693"/>
    </location>
</feature>
<feature type="region of interest" description="Disordered" evidence="4">
    <location>
        <begin position="911"/>
        <end position="956"/>
    </location>
</feature>
<dbReference type="GO" id="GO:0005509">
    <property type="term" value="F:calcium ion binding"/>
    <property type="evidence" value="ECO:0007669"/>
    <property type="project" value="InterPro"/>
</dbReference>
<feature type="region of interest" description="Disordered" evidence="4">
    <location>
        <begin position="787"/>
        <end position="810"/>
    </location>
</feature>
<feature type="compositionally biased region" description="Polar residues" evidence="4">
    <location>
        <begin position="454"/>
        <end position="464"/>
    </location>
</feature>
<dbReference type="Gene3D" id="1.10.238.10">
    <property type="entry name" value="EF-hand"/>
    <property type="match status" value="1"/>
</dbReference>
<feature type="region of interest" description="Disordered" evidence="4">
    <location>
        <begin position="661"/>
        <end position="704"/>
    </location>
</feature>
<dbReference type="Pfam" id="PF17958">
    <property type="entry name" value="EF-hand_13"/>
    <property type="match status" value="1"/>
</dbReference>
<dbReference type="InParanoid" id="A0A2I4C5I9"/>
<evidence type="ECO:0000313" key="7">
    <source>
        <dbReference type="RefSeq" id="XP_013875271.1"/>
    </source>
</evidence>
<dbReference type="GO" id="GO:0000159">
    <property type="term" value="C:protein phosphatase type 2A complex"/>
    <property type="evidence" value="ECO:0007669"/>
    <property type="project" value="TreeGrafter"/>
</dbReference>
<dbReference type="PANTHER" id="PTHR14095">
    <property type="entry name" value="PHOSPHATASE 2A REGULATORY SUBUNIT-RELATED"/>
    <property type="match status" value="1"/>
</dbReference>
<dbReference type="InterPro" id="IPR048855">
    <property type="entry name" value="P2R3A_B_D_EF-hand"/>
</dbReference>
<keyword evidence="1" id="KW-0479">Metal-binding</keyword>
<sequence length="1398" mass="151799">MAAAYRVVVSSVSCYNSVVVDRRSHSQAVHYCSGPCGALSQGLDCTVAHRGTCSELLVVPESVYNDYNNSPVHSRNMITQQHPNHGKLCVAMDNIHNGCLEGVTSSGNLSSGEDSPTWRGKKTPSGAGSTGNLSSSGSLKDITEEAINLASGKLKEFSFDKLRLTSSSHVTLRKGRKVRPDSFSRRSTDLDIIYGHFSSSLTTNTTASSITNGLTMVNDENLPPVVFGKGTGMEEAKLKGSSGTLSASTKVSSGSTSSLSSMGSLNQSLNTVASLYRSTLGEENLIARLLEKTRAEAATGGAGGEDIRACLDILLKCSEDLKKCTDIIKQCIKRKAGGGPEDGGASPDSVYRAVMTRLSSYLKRLPLDLEGIGSLGVSGPGGQGTPGSGHSDLAELVNTLHSIQQGPFSPIFGNEQPPRYEDVVQSPPIPKTVSHSSSPSTSLSSPTCSKSDSMYTKSVQSSAQPKGPSFANGLQYPHTSSITQHTLSPPSVTCSSCSSSPTHSPSSLRNSPTSPYTHTPPASPMEALYIEEEEADMGKTPEHISLQTHTQSRGASTTQNKNGTTLGQHLHLSPSNTLYNSSNNLPVSSGYIPSWPQTASPTVSTPKAMSHRNDDIDKLLMDLENLSQSMSHPRTTEPPLPAKTRKRLGGQGIISNESLTHSQTTQFQAQKPASYQSVNGLSSGTTQSVTHPQGENNEAGGAGDEEDGALLLRILESIESFAQELVDSGAGSTGSAEKKCGKEREVMRLLQDTLTTAGRADTPESANPPAISTAPFMHTILVPDTKTKPTEENTPVISLAPTPIPTVPEPESDVIVESELKPTLSVSPELLSLPTPVLDEITEAPAGEPVPETCVPSRFHKSTHGDGPTAVVLPEPPAPIATPTAEAIRDVAIDVGEPAATGDGGATLLIQQTPEVIRVQSKPERRPGTPPPTPAATTSAPAPRSPSPPPAPLIVTPPPPAINIPRFYYPRGLPAPGPAANHDAVIAAIETAFAEFEEEKADIYEMGKIAKVCGCPLYWKAPMFYAASGERTGFVSVHSFVATWRKLLHSCHDDASRFISMLSKPGCSYLEQEDFIPLLQDIVDTHPGLTFLKDAPEFHSRYITTVIQRIFYVVNRSWTGRINMIELRRSNFLQTLALLEEEDDINQITDYFSYEHFYVIYCKFWELDTDHDLYIDFKDLARYNDHASSNRIIERLFSGAVTRGNAVQREGRMSYAEFVWFLISEEDKKNHTSIEYWFRCMDVDGDGILSMYELEYFYEEQCERMERMGIEPLPFQDLLCQMLDLVKPESTGKITLSDLKRCRMAHIFFDTFFNLEKYLDHEQRDPFAVQKDVDSEGPEPSDWDKYASEEYEILVAEETANEQLHEGGFDDDYEAEELQEPGEIGNKMEKLVISNLTA</sequence>
<keyword evidence="6" id="KW-1185">Reference proteome</keyword>
<feature type="region of interest" description="Disordered" evidence="4">
    <location>
        <begin position="106"/>
        <end position="137"/>
    </location>
</feature>
<dbReference type="InterPro" id="IPR011992">
    <property type="entry name" value="EF-hand-dom_pair"/>
</dbReference>
<reference evidence="7" key="1">
    <citation type="submission" date="2025-08" db="UniProtKB">
        <authorList>
            <consortium name="RefSeq"/>
        </authorList>
    </citation>
    <scope>IDENTIFICATION</scope>
</reference>
<dbReference type="PANTHER" id="PTHR14095:SF3">
    <property type="entry name" value="SERINE_THREONINE-PROTEIN PHOSPHATASE 2A REGULATORY SUBUNIT B'' SUBUNIT ALPHA"/>
    <property type="match status" value="1"/>
</dbReference>
<feature type="compositionally biased region" description="Pro residues" evidence="4">
    <location>
        <begin position="943"/>
        <end position="956"/>
    </location>
</feature>
<evidence type="ECO:0000313" key="6">
    <source>
        <dbReference type="Proteomes" id="UP000192220"/>
    </source>
</evidence>
<feature type="region of interest" description="Disordered" evidence="4">
    <location>
        <begin position="238"/>
        <end position="261"/>
    </location>
</feature>
<feature type="compositionally biased region" description="Low complexity" evidence="4">
    <location>
        <begin position="125"/>
        <end position="137"/>
    </location>
</feature>
<dbReference type="InterPro" id="IPR002048">
    <property type="entry name" value="EF_hand_dom"/>
</dbReference>
<keyword evidence="2" id="KW-0106">Calcium</keyword>
<dbReference type="Gene3D" id="1.10.238.230">
    <property type="match status" value="1"/>
</dbReference>
<feature type="compositionally biased region" description="Low complexity" evidence="4">
    <location>
        <begin position="244"/>
        <end position="261"/>
    </location>
</feature>
<dbReference type="FunFam" id="1.10.238.220:FF:000001">
    <property type="entry name" value="Serine/threonine-protein phosphatase 2A regulatory subunit B'' subunit alpha"/>
    <property type="match status" value="1"/>
</dbReference>
<feature type="region of interest" description="Disordered" evidence="4">
    <location>
        <begin position="548"/>
        <end position="573"/>
    </location>
</feature>
<dbReference type="FunFam" id="1.10.238.10:FF:000628">
    <property type="entry name" value="Serine/threonine-protein phosphatase 2A regulatory subunit B'' subunit beta"/>
    <property type="match status" value="1"/>
</dbReference>
<dbReference type="Pfam" id="PF21161">
    <property type="entry name" value="P2R3B_EF-hand"/>
    <property type="match status" value="1"/>
</dbReference>
<feature type="compositionally biased region" description="Low complexity" evidence="4">
    <location>
        <begin position="434"/>
        <end position="453"/>
    </location>
</feature>
<dbReference type="PROSITE" id="PS50222">
    <property type="entry name" value="EF_HAND_2"/>
    <property type="match status" value="1"/>
</dbReference>
<feature type="compositionally biased region" description="Polar residues" evidence="4">
    <location>
        <begin position="477"/>
        <end position="487"/>
    </location>
</feature>
<evidence type="ECO:0000259" key="5">
    <source>
        <dbReference type="PROSITE" id="PS50222"/>
    </source>
</evidence>
<proteinExistence type="predicted"/>
<organism evidence="6 7">
    <name type="scientific">Austrofundulus limnaeus</name>
    <name type="common">Annual killifish</name>
    <dbReference type="NCBI Taxonomy" id="52670"/>
    <lineage>
        <taxon>Eukaryota</taxon>
        <taxon>Metazoa</taxon>
        <taxon>Chordata</taxon>
        <taxon>Craniata</taxon>
        <taxon>Vertebrata</taxon>
        <taxon>Euteleostomi</taxon>
        <taxon>Actinopterygii</taxon>
        <taxon>Neopterygii</taxon>
        <taxon>Teleostei</taxon>
        <taxon>Neoteleostei</taxon>
        <taxon>Acanthomorphata</taxon>
        <taxon>Ovalentaria</taxon>
        <taxon>Atherinomorphae</taxon>
        <taxon>Cyprinodontiformes</taxon>
        <taxon>Rivulidae</taxon>
        <taxon>Austrofundulus</taxon>
    </lineage>
</organism>
<evidence type="ECO:0000256" key="3">
    <source>
        <dbReference type="ARBA" id="ARBA00093310"/>
    </source>
</evidence>
<dbReference type="GeneID" id="106525540"/>
<comment type="function">
    <text evidence="3">The B regulatory subunit might modulate substrate selectivity and catalytic activity, and might also direct the localization of the catalytic enzyme to a particular subcellular compartment.</text>
</comment>
<dbReference type="FunFam" id="1.10.238.230:FF:000001">
    <property type="entry name" value="Serine/threonine-protein phosphatase 2A regulatory subunit B'' subunit beta"/>
    <property type="match status" value="1"/>
</dbReference>
<gene>
    <name evidence="7" type="primary">LOC106525540</name>
</gene>
<feature type="compositionally biased region" description="Polar residues" evidence="4">
    <location>
        <begin position="508"/>
        <end position="517"/>
    </location>
</feature>
<dbReference type="OrthoDB" id="5586at2759"/>
<evidence type="ECO:0000256" key="1">
    <source>
        <dbReference type="ARBA" id="ARBA00022723"/>
    </source>
</evidence>
<dbReference type="InterPro" id="IPR041534">
    <property type="entry name" value="EF-hand_13"/>
</dbReference>
<dbReference type="Proteomes" id="UP000192220">
    <property type="component" value="Unplaced"/>
</dbReference>
<dbReference type="InterPro" id="IPR018247">
    <property type="entry name" value="EF_Hand_1_Ca_BS"/>
</dbReference>
<dbReference type="PROSITE" id="PS00018">
    <property type="entry name" value="EF_HAND_1"/>
    <property type="match status" value="1"/>
</dbReference>
<evidence type="ECO:0000256" key="2">
    <source>
        <dbReference type="ARBA" id="ARBA00022837"/>
    </source>
</evidence>
<name>A0A2I4C5I9_AUSLI</name>
<dbReference type="GO" id="GO:0019888">
    <property type="term" value="F:protein phosphatase regulator activity"/>
    <property type="evidence" value="ECO:0007669"/>
    <property type="project" value="TreeGrafter"/>
</dbReference>
<evidence type="ECO:0000256" key="4">
    <source>
        <dbReference type="SAM" id="MobiDB-lite"/>
    </source>
</evidence>
<feature type="domain" description="EF-hand" evidence="5">
    <location>
        <begin position="1229"/>
        <end position="1264"/>
    </location>
</feature>
<dbReference type="FunCoup" id="A0A2I4C5I9">
    <property type="interactions" value="690"/>
</dbReference>
<accession>A0A2I4C5I9</accession>
<protein>
    <submittedName>
        <fullName evidence="7">Serine/threonine-protein phosphatase 2A regulatory subunit B'' subunit alpha</fullName>
    </submittedName>
</protein>
<dbReference type="STRING" id="52670.A0A2I4C5I9"/>
<dbReference type="SUPFAM" id="SSF47473">
    <property type="entry name" value="EF-hand"/>
    <property type="match status" value="2"/>
</dbReference>
<dbReference type="RefSeq" id="XP_013875271.1">
    <property type="nucleotide sequence ID" value="XM_014019817.1"/>
</dbReference>
<dbReference type="KEGG" id="alim:106525540"/>